<dbReference type="OrthoDB" id="9760920at2"/>
<proteinExistence type="predicted"/>
<feature type="transmembrane region" description="Helical" evidence="5">
    <location>
        <begin position="145"/>
        <end position="170"/>
    </location>
</feature>
<reference evidence="7 8" key="1">
    <citation type="submission" date="2018-07" db="EMBL/GenBank/DDBJ databases">
        <title>Diversity of Mesorhizobium strains in Brazil.</title>
        <authorList>
            <person name="Helene L.C.F."/>
            <person name="Dall'Agnol R."/>
            <person name="Delamuta J.R.M."/>
            <person name="Hungria M."/>
        </authorList>
    </citation>
    <scope>NUCLEOTIDE SEQUENCE [LARGE SCALE GENOMIC DNA]</scope>
    <source>
        <strain evidence="7 8">AC99b</strain>
    </source>
</reference>
<evidence type="ECO:0000256" key="1">
    <source>
        <dbReference type="ARBA" id="ARBA00004651"/>
    </source>
</evidence>
<dbReference type="Pfam" id="PF00664">
    <property type="entry name" value="ABC_membrane"/>
    <property type="match status" value="1"/>
</dbReference>
<feature type="transmembrane region" description="Helical" evidence="5">
    <location>
        <begin position="77"/>
        <end position="99"/>
    </location>
</feature>
<keyword evidence="7" id="KW-0067">ATP-binding</keyword>
<evidence type="ECO:0000256" key="3">
    <source>
        <dbReference type="ARBA" id="ARBA00022989"/>
    </source>
</evidence>
<gene>
    <name evidence="7" type="ORF">DPM33_11990</name>
</gene>
<dbReference type="GO" id="GO:0005886">
    <property type="term" value="C:plasma membrane"/>
    <property type="evidence" value="ECO:0007669"/>
    <property type="project" value="UniProtKB-SubCell"/>
</dbReference>
<dbReference type="AlphaFoldDB" id="A0A330HQM1"/>
<dbReference type="GO" id="GO:0005524">
    <property type="term" value="F:ATP binding"/>
    <property type="evidence" value="ECO:0007669"/>
    <property type="project" value="UniProtKB-KW"/>
</dbReference>
<dbReference type="PANTHER" id="PTHR43394">
    <property type="entry name" value="ATP-DEPENDENT PERMEASE MDL1, MITOCHONDRIAL"/>
    <property type="match status" value="1"/>
</dbReference>
<organism evidence="7 8">
    <name type="scientific">Mesorhizobium hawassense</name>
    <dbReference type="NCBI Taxonomy" id="1209954"/>
    <lineage>
        <taxon>Bacteria</taxon>
        <taxon>Pseudomonadati</taxon>
        <taxon>Pseudomonadota</taxon>
        <taxon>Alphaproteobacteria</taxon>
        <taxon>Hyphomicrobiales</taxon>
        <taxon>Phyllobacteriaceae</taxon>
        <taxon>Mesorhizobium</taxon>
    </lineage>
</organism>
<keyword evidence="3 5" id="KW-1133">Transmembrane helix</keyword>
<comment type="caution">
    <text evidence="7">The sequence shown here is derived from an EMBL/GenBank/DDBJ whole genome shotgun (WGS) entry which is preliminary data.</text>
</comment>
<evidence type="ECO:0000256" key="5">
    <source>
        <dbReference type="SAM" id="Phobius"/>
    </source>
</evidence>
<feature type="transmembrane region" description="Helical" evidence="5">
    <location>
        <begin position="37"/>
        <end position="56"/>
    </location>
</feature>
<sequence>MSGVFATIARRFTPFEPTADVMRPGEKFPGFVRRASGMHQVYVSVIAILVALANFIPIDLQRRIVDVAIADKNVRALLMLGGLYLAAILLHAGLKYALIVYQGWVGESVVKTARDQLAVVATQRSARDHARSGQTAGIIGNEIDYVGAFVGTSISECVVNVTIMISIISYMIYMQPVIALVSGVSLLPQILLALYMQKDLNTLVERQVALVRKLGNQAVNSFASHSTKRRAAFRTIRSIFSNRIEFYLLRFGLKTSMNVANAMGSLMVLIVGGYLVIRGQTTIGTIVAFISGFQRLSEPTGELLDFYRDYSQAKVQFRMIIQWVDGDHPAQTEHSAHREN</sequence>
<comment type="subcellular location">
    <subcellularLocation>
        <location evidence="1">Cell membrane</location>
        <topology evidence="1">Multi-pass membrane protein</topology>
    </subcellularLocation>
</comment>
<name>A0A330HQM1_9HYPH</name>
<dbReference type="RefSeq" id="WP_112097627.1">
    <property type="nucleotide sequence ID" value="NZ_QMBP01000004.1"/>
</dbReference>
<feature type="domain" description="ABC transmembrane type-1" evidence="6">
    <location>
        <begin position="45"/>
        <end position="312"/>
    </location>
</feature>
<feature type="transmembrane region" description="Helical" evidence="5">
    <location>
        <begin position="259"/>
        <end position="277"/>
    </location>
</feature>
<evidence type="ECO:0000259" key="6">
    <source>
        <dbReference type="PROSITE" id="PS50929"/>
    </source>
</evidence>
<accession>A0A330HQM1</accession>
<dbReference type="GO" id="GO:0015421">
    <property type="term" value="F:ABC-type oligopeptide transporter activity"/>
    <property type="evidence" value="ECO:0007669"/>
    <property type="project" value="TreeGrafter"/>
</dbReference>
<feature type="transmembrane region" description="Helical" evidence="5">
    <location>
        <begin position="177"/>
        <end position="196"/>
    </location>
</feature>
<keyword evidence="8" id="KW-1185">Reference proteome</keyword>
<dbReference type="PROSITE" id="PS50929">
    <property type="entry name" value="ABC_TM1F"/>
    <property type="match status" value="1"/>
</dbReference>
<evidence type="ECO:0000256" key="4">
    <source>
        <dbReference type="ARBA" id="ARBA00023136"/>
    </source>
</evidence>
<dbReference type="PANTHER" id="PTHR43394:SF1">
    <property type="entry name" value="ATP-BINDING CASSETTE SUB-FAMILY B MEMBER 10, MITOCHONDRIAL"/>
    <property type="match status" value="1"/>
</dbReference>
<keyword evidence="7" id="KW-0547">Nucleotide-binding</keyword>
<dbReference type="InterPro" id="IPR039421">
    <property type="entry name" value="Type_1_exporter"/>
</dbReference>
<dbReference type="SUPFAM" id="SSF90123">
    <property type="entry name" value="ABC transporter transmembrane region"/>
    <property type="match status" value="1"/>
</dbReference>
<evidence type="ECO:0000256" key="2">
    <source>
        <dbReference type="ARBA" id="ARBA00022692"/>
    </source>
</evidence>
<evidence type="ECO:0000313" key="7">
    <source>
        <dbReference type="EMBL" id="RAZ90996.1"/>
    </source>
</evidence>
<dbReference type="Proteomes" id="UP000251558">
    <property type="component" value="Unassembled WGS sequence"/>
</dbReference>
<dbReference type="Gene3D" id="1.20.1560.10">
    <property type="entry name" value="ABC transporter type 1, transmembrane domain"/>
    <property type="match status" value="1"/>
</dbReference>
<dbReference type="InterPro" id="IPR011527">
    <property type="entry name" value="ABC1_TM_dom"/>
</dbReference>
<dbReference type="InterPro" id="IPR036640">
    <property type="entry name" value="ABC1_TM_sf"/>
</dbReference>
<keyword evidence="2 5" id="KW-0812">Transmembrane</keyword>
<evidence type="ECO:0000313" key="8">
    <source>
        <dbReference type="Proteomes" id="UP000251558"/>
    </source>
</evidence>
<protein>
    <submittedName>
        <fullName evidence="7">ABC transporter ATP-binding protein</fullName>
    </submittedName>
</protein>
<keyword evidence="4 5" id="KW-0472">Membrane</keyword>
<dbReference type="EMBL" id="QMBP01000004">
    <property type="protein sequence ID" value="RAZ90996.1"/>
    <property type="molecule type" value="Genomic_DNA"/>
</dbReference>